<dbReference type="AlphaFoldDB" id="D4AVR3"/>
<proteinExistence type="predicted"/>
<sequence length="594" mass="66079">MFLRSRFNALFWSEFSTAEPWVETLQWEGYQVTCQAKERPSLVDWLPLAQWNEQDLMGCCWPILSFHSHLTIDTHTLVIPSLGSYDYCCVLAQRTLRTVVTSQLPHPNHGFDISVAITIQALLPTASSVLTSSTSSITDSVRFPSIELAIIDIIENTGIALTHNHSPPRIVYKYLLNPHLLPLPFLFLSYHRFSSTLLQTYSQTSLFLANRTSNSNNYSTLSFPSSFLFLKGYYSTKPLIMAPRILSTLLYLLSIASMANSHSWVEELDVVASNGSFTGKPGYIRGHVSRTAQGFNDDLMTSRLPPNGRPANVGVTPSDHMCMPSQRNQQQTEGWPRLEAKPGDVVALLYRENGHVTLPDTQPGKPKNRGTVHVYGTSNPRPDDKFLDIHGVWNQDGTGGDGRGKLLSRQNFDDGRCYQINGDRISMERQQKYPHVPDEFMGADVACQHILRLPSDAVPGNVLSMYFVWDWPTAPGVDPNLPHGKTEIYTSCMDIDIVASGSKIATTPTAHFIDGQPLNRAAVPSLLTNLDQQVDSGPSDDDAVSSTSVPPSPSDEDAPTEGSIVPIPTPAQRDWNSRVTRRRSRRNRRDPNFS</sequence>
<comment type="caution">
    <text evidence="3">The sequence shown here is derived from an EMBL/GenBank/DDBJ whole genome shotgun (WGS) entry which is preliminary data.</text>
</comment>
<feature type="region of interest" description="Disordered" evidence="1">
    <location>
        <begin position="531"/>
        <end position="594"/>
    </location>
</feature>
<dbReference type="eggNOG" id="ENOG502SD68">
    <property type="taxonomic scope" value="Eukaryota"/>
</dbReference>
<feature type="domain" description="DUF7492" evidence="2">
    <location>
        <begin position="260"/>
        <end position="523"/>
    </location>
</feature>
<gene>
    <name evidence="3" type="ORF">ARB_00277</name>
</gene>
<name>D4AVR3_ARTBC</name>
<dbReference type="EMBL" id="ABSU01000013">
    <property type="protein sequence ID" value="EFE32819.1"/>
    <property type="molecule type" value="Genomic_DNA"/>
</dbReference>
<evidence type="ECO:0000313" key="3">
    <source>
        <dbReference type="EMBL" id="EFE32819.1"/>
    </source>
</evidence>
<evidence type="ECO:0000313" key="4">
    <source>
        <dbReference type="Proteomes" id="UP000008866"/>
    </source>
</evidence>
<reference evidence="4" key="1">
    <citation type="journal article" date="2011" name="Genome Biol.">
        <title>Comparative and functional genomics provide insights into the pathogenicity of dermatophytic fungi.</title>
        <authorList>
            <person name="Burmester A."/>
            <person name="Shelest E."/>
            <person name="Gloeckner G."/>
            <person name="Heddergott C."/>
            <person name="Schindler S."/>
            <person name="Staib P."/>
            <person name="Heidel A."/>
            <person name="Felder M."/>
            <person name="Petzold A."/>
            <person name="Szafranski K."/>
            <person name="Feuermann M."/>
            <person name="Pedruzzi I."/>
            <person name="Priebe S."/>
            <person name="Groth M."/>
            <person name="Winkler R."/>
            <person name="Li W."/>
            <person name="Kniemeyer O."/>
            <person name="Schroeckh V."/>
            <person name="Hertweck C."/>
            <person name="Hube B."/>
            <person name="White T.C."/>
            <person name="Platzer M."/>
            <person name="Guthke R."/>
            <person name="Heitman J."/>
            <person name="Woestemeyer J."/>
            <person name="Zipfel P.F."/>
            <person name="Monod M."/>
            <person name="Brakhage A.A."/>
        </authorList>
    </citation>
    <scope>NUCLEOTIDE SEQUENCE [LARGE SCALE GENOMIC DNA]</scope>
    <source>
        <strain evidence="4">ATCC MYA-4681 / CBS 112371</strain>
    </source>
</reference>
<dbReference type="InterPro" id="IPR055915">
    <property type="entry name" value="DUF7492"/>
</dbReference>
<accession>D4AVR3</accession>
<protein>
    <recommendedName>
        <fullName evidence="2">DUF7492 domain-containing protein</fullName>
    </recommendedName>
</protein>
<dbReference type="RefSeq" id="XP_003013459.1">
    <property type="nucleotide sequence ID" value="XM_003013413.1"/>
</dbReference>
<dbReference type="HOGENOM" id="CLU_494481_0_0_1"/>
<dbReference type="KEGG" id="abe:ARB_00277"/>
<evidence type="ECO:0000259" key="2">
    <source>
        <dbReference type="Pfam" id="PF24320"/>
    </source>
</evidence>
<dbReference type="Pfam" id="PF24320">
    <property type="entry name" value="DUF7492"/>
    <property type="match status" value="1"/>
</dbReference>
<dbReference type="GeneID" id="9519495"/>
<organism evidence="3 4">
    <name type="scientific">Arthroderma benhamiae (strain ATCC MYA-4681 / CBS 112371)</name>
    <name type="common">Trichophyton mentagrophytes</name>
    <dbReference type="NCBI Taxonomy" id="663331"/>
    <lineage>
        <taxon>Eukaryota</taxon>
        <taxon>Fungi</taxon>
        <taxon>Dikarya</taxon>
        <taxon>Ascomycota</taxon>
        <taxon>Pezizomycotina</taxon>
        <taxon>Eurotiomycetes</taxon>
        <taxon>Eurotiomycetidae</taxon>
        <taxon>Onygenales</taxon>
        <taxon>Arthrodermataceae</taxon>
        <taxon>Trichophyton</taxon>
    </lineage>
</organism>
<keyword evidence="4" id="KW-1185">Reference proteome</keyword>
<feature type="compositionally biased region" description="Basic residues" evidence="1">
    <location>
        <begin position="579"/>
        <end position="588"/>
    </location>
</feature>
<dbReference type="Proteomes" id="UP000008866">
    <property type="component" value="Unassembled WGS sequence"/>
</dbReference>
<evidence type="ECO:0000256" key="1">
    <source>
        <dbReference type="SAM" id="MobiDB-lite"/>
    </source>
</evidence>